<proteinExistence type="predicted"/>
<protein>
    <recommendedName>
        <fullName evidence="3">DUF1330 domain-containing protein</fullName>
    </recommendedName>
</protein>
<accession>A0ABW7XVP7</accession>
<dbReference type="EMBL" id="JBITDC010000002">
    <property type="protein sequence ID" value="MFI5674169.1"/>
    <property type="molecule type" value="Genomic_DNA"/>
</dbReference>
<sequence>MTVQLCVLLWARPGAGEALAAYEDKVLALLGDHDGRLLQRARTVGAEDGPDEIQLIEFASQAGYEGFTADPRRTSSAAEREAAIARADLHRVELVDQRPHPAPSAATP</sequence>
<name>A0ABW7XVP7_STRCE</name>
<organism evidence="1 2">
    <name type="scientific">Streptomyces cellulosae</name>
    <dbReference type="NCBI Taxonomy" id="1968"/>
    <lineage>
        <taxon>Bacteria</taxon>
        <taxon>Bacillati</taxon>
        <taxon>Actinomycetota</taxon>
        <taxon>Actinomycetes</taxon>
        <taxon>Kitasatosporales</taxon>
        <taxon>Streptomycetaceae</taxon>
        <taxon>Streptomyces</taxon>
    </lineage>
</organism>
<gene>
    <name evidence="1" type="ORF">ACIA8P_05800</name>
</gene>
<reference evidence="1 2" key="1">
    <citation type="submission" date="2024-10" db="EMBL/GenBank/DDBJ databases">
        <title>The Natural Products Discovery Center: Release of the First 8490 Sequenced Strains for Exploring Actinobacteria Biosynthetic Diversity.</title>
        <authorList>
            <person name="Kalkreuter E."/>
            <person name="Kautsar S.A."/>
            <person name="Yang D."/>
            <person name="Bader C.D."/>
            <person name="Teijaro C.N."/>
            <person name="Fluegel L."/>
            <person name="Davis C.M."/>
            <person name="Simpson J.R."/>
            <person name="Lauterbach L."/>
            <person name="Steele A.D."/>
            <person name="Gui C."/>
            <person name="Meng S."/>
            <person name="Li G."/>
            <person name="Viehrig K."/>
            <person name="Ye F."/>
            <person name="Su P."/>
            <person name="Kiefer A.F."/>
            <person name="Nichols A."/>
            <person name="Cepeda A.J."/>
            <person name="Yan W."/>
            <person name="Fan B."/>
            <person name="Jiang Y."/>
            <person name="Adhikari A."/>
            <person name="Zheng C.-J."/>
            <person name="Schuster L."/>
            <person name="Cowan T.M."/>
            <person name="Smanski M.J."/>
            <person name="Chevrette M.G."/>
            <person name="De Carvalho L.P.S."/>
            <person name="Shen B."/>
        </authorList>
    </citation>
    <scope>NUCLEOTIDE SEQUENCE [LARGE SCALE GENOMIC DNA]</scope>
    <source>
        <strain evidence="1 2">NPDC051599</strain>
    </source>
</reference>
<evidence type="ECO:0008006" key="3">
    <source>
        <dbReference type="Google" id="ProtNLM"/>
    </source>
</evidence>
<dbReference type="RefSeq" id="WP_398655116.1">
    <property type="nucleotide sequence ID" value="NZ_JBITDC010000002.1"/>
</dbReference>
<evidence type="ECO:0000313" key="2">
    <source>
        <dbReference type="Proteomes" id="UP001612415"/>
    </source>
</evidence>
<comment type="caution">
    <text evidence="1">The sequence shown here is derived from an EMBL/GenBank/DDBJ whole genome shotgun (WGS) entry which is preliminary data.</text>
</comment>
<evidence type="ECO:0000313" key="1">
    <source>
        <dbReference type="EMBL" id="MFI5674169.1"/>
    </source>
</evidence>
<keyword evidence="2" id="KW-1185">Reference proteome</keyword>
<dbReference type="Proteomes" id="UP001612415">
    <property type="component" value="Unassembled WGS sequence"/>
</dbReference>